<organism evidence="2 3">
    <name type="scientific">Segatella copri</name>
    <dbReference type="NCBI Taxonomy" id="165179"/>
    <lineage>
        <taxon>Bacteria</taxon>
        <taxon>Pseudomonadati</taxon>
        <taxon>Bacteroidota</taxon>
        <taxon>Bacteroidia</taxon>
        <taxon>Bacteroidales</taxon>
        <taxon>Prevotellaceae</taxon>
        <taxon>Segatella</taxon>
    </lineage>
</organism>
<sequence>MGAFNSGRPLYFNSMKKLLSGIIICFVALIAFNACGDKIKSTKVSIQKMTDTTFVSVIDGHHITFDIKKATFDNGFVMAGDSCEIHYIGALSDDPVKVVLIKLIPKKGHVVNAVYNPNKKLETAPMSPEEQKSLDEGVDFAKKHQPKK</sequence>
<proteinExistence type="predicted"/>
<name>A0A3R6CQB1_9BACT</name>
<dbReference type="EMBL" id="QRVA01000010">
    <property type="protein sequence ID" value="RGS16979.1"/>
    <property type="molecule type" value="Genomic_DNA"/>
</dbReference>
<dbReference type="Proteomes" id="UP000283872">
    <property type="component" value="Unassembled WGS sequence"/>
</dbReference>
<protein>
    <submittedName>
        <fullName evidence="2">Uncharacterized protein</fullName>
    </submittedName>
</protein>
<gene>
    <name evidence="2" type="ORF">DWY11_05885</name>
</gene>
<reference evidence="2 3" key="1">
    <citation type="submission" date="2018-08" db="EMBL/GenBank/DDBJ databases">
        <title>A genome reference for cultivated species of the human gut microbiota.</title>
        <authorList>
            <person name="Zou Y."/>
            <person name="Xue W."/>
            <person name="Luo G."/>
        </authorList>
    </citation>
    <scope>NUCLEOTIDE SEQUENCE [LARGE SCALE GENOMIC DNA]</scope>
    <source>
        <strain evidence="2 3">AF24-12</strain>
    </source>
</reference>
<evidence type="ECO:0000256" key="1">
    <source>
        <dbReference type="SAM" id="MobiDB-lite"/>
    </source>
</evidence>
<evidence type="ECO:0000313" key="2">
    <source>
        <dbReference type="EMBL" id="RGS16979.1"/>
    </source>
</evidence>
<accession>A0A3R6CQB1</accession>
<evidence type="ECO:0000313" key="3">
    <source>
        <dbReference type="Proteomes" id="UP000283872"/>
    </source>
</evidence>
<comment type="caution">
    <text evidence="2">The sequence shown here is derived from an EMBL/GenBank/DDBJ whole genome shotgun (WGS) entry which is preliminary data.</text>
</comment>
<feature type="compositionally biased region" description="Basic and acidic residues" evidence="1">
    <location>
        <begin position="129"/>
        <end position="142"/>
    </location>
</feature>
<feature type="region of interest" description="Disordered" evidence="1">
    <location>
        <begin position="121"/>
        <end position="148"/>
    </location>
</feature>
<dbReference type="AlphaFoldDB" id="A0A3R6CQB1"/>